<reference evidence="1 2" key="1">
    <citation type="submission" date="2019-03" db="EMBL/GenBank/DDBJ databases">
        <title>Deep-cultivation of Planctomycetes and their phenomic and genomic characterization uncovers novel biology.</title>
        <authorList>
            <person name="Wiegand S."/>
            <person name="Jogler M."/>
            <person name="Boedeker C."/>
            <person name="Pinto D."/>
            <person name="Vollmers J."/>
            <person name="Rivas-Marin E."/>
            <person name="Kohn T."/>
            <person name="Peeters S.H."/>
            <person name="Heuer A."/>
            <person name="Rast P."/>
            <person name="Oberbeckmann S."/>
            <person name="Bunk B."/>
            <person name="Jeske O."/>
            <person name="Meyerdierks A."/>
            <person name="Storesund J.E."/>
            <person name="Kallscheuer N."/>
            <person name="Luecker S."/>
            <person name="Lage O.M."/>
            <person name="Pohl T."/>
            <person name="Merkel B.J."/>
            <person name="Hornburger P."/>
            <person name="Mueller R.-W."/>
            <person name="Bruemmer F."/>
            <person name="Labrenz M."/>
            <person name="Spormann A.M."/>
            <person name="Op den Camp H."/>
            <person name="Overmann J."/>
            <person name="Amann R."/>
            <person name="Jetten M.S.M."/>
            <person name="Mascher T."/>
            <person name="Medema M.H."/>
            <person name="Devos D.P."/>
            <person name="Kaster A.-K."/>
            <person name="Ovreas L."/>
            <person name="Rohde M."/>
            <person name="Galperin M.Y."/>
            <person name="Jogler C."/>
        </authorList>
    </citation>
    <scope>NUCLEOTIDE SEQUENCE [LARGE SCALE GENOMIC DNA]</scope>
    <source>
        <strain evidence="1 2">V202</strain>
    </source>
</reference>
<dbReference type="InterPro" id="IPR043733">
    <property type="entry name" value="DUF5677"/>
</dbReference>
<evidence type="ECO:0000313" key="1">
    <source>
        <dbReference type="EMBL" id="QDU09613.1"/>
    </source>
</evidence>
<keyword evidence="2" id="KW-1185">Reference proteome</keyword>
<name>A0A517WWG3_9PLAN</name>
<protein>
    <submittedName>
        <fullName evidence="1">Uncharacterized protein</fullName>
    </submittedName>
</protein>
<organism evidence="1 2">
    <name type="scientific">Gimesia aquarii</name>
    <dbReference type="NCBI Taxonomy" id="2527964"/>
    <lineage>
        <taxon>Bacteria</taxon>
        <taxon>Pseudomonadati</taxon>
        <taxon>Planctomycetota</taxon>
        <taxon>Planctomycetia</taxon>
        <taxon>Planctomycetales</taxon>
        <taxon>Planctomycetaceae</taxon>
        <taxon>Gimesia</taxon>
    </lineage>
</organism>
<dbReference type="OrthoDB" id="956451at2"/>
<dbReference type="EMBL" id="CP037422">
    <property type="protein sequence ID" value="QDU09613.1"/>
    <property type="molecule type" value="Genomic_DNA"/>
</dbReference>
<dbReference type="Pfam" id="PF18928">
    <property type="entry name" value="DUF5677"/>
    <property type="match status" value="1"/>
</dbReference>
<dbReference type="Proteomes" id="UP000318384">
    <property type="component" value="Chromosome"/>
</dbReference>
<proteinExistence type="predicted"/>
<dbReference type="RefSeq" id="WP_145176102.1">
    <property type="nucleotide sequence ID" value="NZ_CP037422.1"/>
</dbReference>
<dbReference type="AlphaFoldDB" id="A0A517WWG3"/>
<gene>
    <name evidence="1" type="ORF">V202x_29890</name>
</gene>
<sequence length="300" mass="34039">MFQDDLQGSDQTEKYHCWYRQMADAVSAALNSYLWVLGHVNEQLKATGKDTHLAAAVLLMEYADQIDGVAILAQKGSARNCVPLIRTGFELQLNLMYMVQRDDTFENRCLAYEFYHWVKQIKVALKCDPSSETGKQVRSQTKGELLADAFDHPSRNIHAEIAALQQMMDHARFSAVKVEYDRSKPKHWYGMWGGPGNIERLAAELGRRGQYEVMYRFWSGNAHGESALQRIDKCRMEMQPIRCPRGLPNACLNACNLANEMAVFLVGRFVPQLKDELAVRYLANVKPGLEFIKSVEGLDG</sequence>
<accession>A0A517WWG3</accession>
<evidence type="ECO:0000313" key="2">
    <source>
        <dbReference type="Proteomes" id="UP000318384"/>
    </source>
</evidence>